<dbReference type="SUPFAM" id="SSF81464">
    <property type="entry name" value="Cytochrome c oxidase subunit II-like, transmembrane region"/>
    <property type="match status" value="1"/>
</dbReference>
<evidence type="ECO:0000256" key="8">
    <source>
        <dbReference type="ARBA" id="ARBA00022967"/>
    </source>
</evidence>
<dbReference type="InterPro" id="IPR002429">
    <property type="entry name" value="CcO_II-like_C"/>
</dbReference>
<feature type="region of interest" description="Disordered" evidence="13">
    <location>
        <begin position="320"/>
        <end position="342"/>
    </location>
</feature>
<gene>
    <name evidence="16" type="ORF">UFOPK1410_00532</name>
</gene>
<evidence type="ECO:0000256" key="6">
    <source>
        <dbReference type="ARBA" id="ARBA00022692"/>
    </source>
</evidence>
<reference evidence="16" key="1">
    <citation type="submission" date="2020-05" db="EMBL/GenBank/DDBJ databases">
        <authorList>
            <person name="Chiriac C."/>
            <person name="Salcher M."/>
            <person name="Ghai R."/>
            <person name="Kavagutti S V."/>
        </authorList>
    </citation>
    <scope>NUCLEOTIDE SEQUENCE</scope>
</reference>
<dbReference type="SUPFAM" id="SSF49503">
    <property type="entry name" value="Cupredoxins"/>
    <property type="match status" value="1"/>
</dbReference>
<name>A0A6J6BEC0_9ZZZZ</name>
<accession>A0A6J6BEC0</accession>
<evidence type="ECO:0000256" key="2">
    <source>
        <dbReference type="ARBA" id="ARBA00007866"/>
    </source>
</evidence>
<organism evidence="16">
    <name type="scientific">freshwater metagenome</name>
    <dbReference type="NCBI Taxonomy" id="449393"/>
    <lineage>
        <taxon>unclassified sequences</taxon>
        <taxon>metagenomes</taxon>
        <taxon>ecological metagenomes</taxon>
    </lineage>
</organism>
<keyword evidence="8" id="KW-1278">Translocase</keyword>
<dbReference type="InterPro" id="IPR014222">
    <property type="entry name" value="Cyt_c_oxidase_su2"/>
</dbReference>
<evidence type="ECO:0000256" key="3">
    <source>
        <dbReference type="ARBA" id="ARBA00012949"/>
    </source>
</evidence>
<keyword evidence="9" id="KW-0249">Electron transport</keyword>
<dbReference type="GO" id="GO:0016491">
    <property type="term" value="F:oxidoreductase activity"/>
    <property type="evidence" value="ECO:0007669"/>
    <property type="project" value="InterPro"/>
</dbReference>
<proteinExistence type="inferred from homology"/>
<feature type="domain" description="Cytochrome oxidase subunit II copper A binding" evidence="15">
    <location>
        <begin position="185"/>
        <end position="313"/>
    </location>
</feature>
<dbReference type="GO" id="GO:0016020">
    <property type="term" value="C:membrane"/>
    <property type="evidence" value="ECO:0007669"/>
    <property type="project" value="UniProtKB-SubCell"/>
</dbReference>
<dbReference type="EC" id="7.1.1.9" evidence="3"/>
<dbReference type="GO" id="GO:0042773">
    <property type="term" value="P:ATP synthesis coupled electron transport"/>
    <property type="evidence" value="ECO:0007669"/>
    <property type="project" value="TreeGrafter"/>
</dbReference>
<dbReference type="InterPro" id="IPR045187">
    <property type="entry name" value="CcO_II"/>
</dbReference>
<dbReference type="InterPro" id="IPR001505">
    <property type="entry name" value="Copper_CuA"/>
</dbReference>
<evidence type="ECO:0000256" key="14">
    <source>
        <dbReference type="SAM" id="Phobius"/>
    </source>
</evidence>
<dbReference type="InterPro" id="IPR008972">
    <property type="entry name" value="Cupredoxin"/>
</dbReference>
<dbReference type="PROSITE" id="PS00078">
    <property type="entry name" value="COX2"/>
    <property type="match status" value="1"/>
</dbReference>
<dbReference type="InterPro" id="IPR036257">
    <property type="entry name" value="Cyt_c_oxidase_su2_TM_sf"/>
</dbReference>
<feature type="transmembrane region" description="Helical" evidence="14">
    <location>
        <begin position="155"/>
        <end position="173"/>
    </location>
</feature>
<keyword evidence="11" id="KW-0186">Copper</keyword>
<comment type="similarity">
    <text evidence="2">Belongs to the cytochrome c oxidase subunit 2 family.</text>
</comment>
<keyword evidence="5" id="KW-0679">Respiratory chain</keyword>
<evidence type="ECO:0000313" key="16">
    <source>
        <dbReference type="EMBL" id="CAB4537312.1"/>
    </source>
</evidence>
<dbReference type="AlphaFoldDB" id="A0A6J6BEC0"/>
<evidence type="ECO:0000256" key="11">
    <source>
        <dbReference type="ARBA" id="ARBA00023008"/>
    </source>
</evidence>
<dbReference type="GO" id="GO:0005507">
    <property type="term" value="F:copper ion binding"/>
    <property type="evidence" value="ECO:0007669"/>
    <property type="project" value="InterPro"/>
</dbReference>
<evidence type="ECO:0000256" key="5">
    <source>
        <dbReference type="ARBA" id="ARBA00022660"/>
    </source>
</evidence>
<comment type="subcellular location">
    <subcellularLocation>
        <location evidence="1">Membrane</location>
        <topology evidence="1">Multi-pass membrane protein</topology>
    </subcellularLocation>
</comment>
<keyword evidence="10 14" id="KW-1133">Transmembrane helix</keyword>
<evidence type="ECO:0000256" key="12">
    <source>
        <dbReference type="ARBA" id="ARBA00023136"/>
    </source>
</evidence>
<dbReference type="Pfam" id="PF00116">
    <property type="entry name" value="COX2"/>
    <property type="match status" value="1"/>
</dbReference>
<dbReference type="PRINTS" id="PR01166">
    <property type="entry name" value="CYCOXIDASEII"/>
</dbReference>
<dbReference type="PANTHER" id="PTHR22888:SF9">
    <property type="entry name" value="CYTOCHROME C OXIDASE SUBUNIT 2"/>
    <property type="match status" value="1"/>
</dbReference>
<keyword evidence="12 14" id="KW-0472">Membrane</keyword>
<dbReference type="GO" id="GO:0004129">
    <property type="term" value="F:cytochrome-c oxidase activity"/>
    <property type="evidence" value="ECO:0007669"/>
    <property type="project" value="UniProtKB-EC"/>
</dbReference>
<evidence type="ECO:0000256" key="10">
    <source>
        <dbReference type="ARBA" id="ARBA00022989"/>
    </source>
</evidence>
<evidence type="ECO:0000259" key="15">
    <source>
        <dbReference type="PROSITE" id="PS50857"/>
    </source>
</evidence>
<keyword evidence="4" id="KW-0813">Transport</keyword>
<feature type="transmembrane region" description="Helical" evidence="14">
    <location>
        <begin position="114"/>
        <end position="134"/>
    </location>
</feature>
<dbReference type="EMBL" id="CAEZSH010000051">
    <property type="protein sequence ID" value="CAB4537312.1"/>
    <property type="molecule type" value="Genomic_DNA"/>
</dbReference>
<dbReference type="CDD" id="cd13919">
    <property type="entry name" value="CuRO_HCO_II_like_5"/>
    <property type="match status" value="1"/>
</dbReference>
<feature type="transmembrane region" description="Helical" evidence="14">
    <location>
        <begin position="62"/>
        <end position="80"/>
    </location>
</feature>
<protein>
    <recommendedName>
        <fullName evidence="3">cytochrome-c oxidase</fullName>
        <ecNumber evidence="3">7.1.1.9</ecNumber>
    </recommendedName>
</protein>
<evidence type="ECO:0000256" key="9">
    <source>
        <dbReference type="ARBA" id="ARBA00022982"/>
    </source>
</evidence>
<sequence length="342" mass="38498">MPAAIHLDKNSFQHQLKARSLKKSGRVFGFMAVLTGLQVPTSVDLAGNDSISEGSIVLSKRVLRWASIPVITSITLFLSGCSPYEAKLGFLPANSEGATNHTQRITDLWVESWIVLWAVGIIAWGLMFWAIIVYRRRKGETGLPVQLRYNNPIETLFTVVPLILVIGFFAMTARDMAEIEKPITNSDVRIEVIGKQWSWDFNYLDENVYETGIQSQFEGEAGAESKLPTLYLPVNKSVQIDLTARDVIHSFWVVEFLYKKDMFPGRWNHVYFTPTKIGTYKGKCAELCGESHSMMLFNVQVVDQATYDAKMQELEEKGQTGKLGIDLNRNQNLPGDNPDIRG</sequence>
<dbReference type="PROSITE" id="PS50857">
    <property type="entry name" value="COX2_CUA"/>
    <property type="match status" value="1"/>
</dbReference>
<evidence type="ECO:0000256" key="4">
    <source>
        <dbReference type="ARBA" id="ARBA00022448"/>
    </source>
</evidence>
<keyword evidence="6 14" id="KW-0812">Transmembrane</keyword>
<evidence type="ECO:0000256" key="13">
    <source>
        <dbReference type="SAM" id="MobiDB-lite"/>
    </source>
</evidence>
<evidence type="ECO:0000256" key="1">
    <source>
        <dbReference type="ARBA" id="ARBA00004141"/>
    </source>
</evidence>
<dbReference type="NCBIfam" id="TIGR02866">
    <property type="entry name" value="CoxB"/>
    <property type="match status" value="1"/>
</dbReference>
<keyword evidence="7" id="KW-0479">Metal-binding</keyword>
<dbReference type="PANTHER" id="PTHR22888">
    <property type="entry name" value="CYTOCHROME C OXIDASE, SUBUNIT II"/>
    <property type="match status" value="1"/>
</dbReference>
<dbReference type="Gene3D" id="2.60.40.420">
    <property type="entry name" value="Cupredoxins - blue copper proteins"/>
    <property type="match status" value="1"/>
</dbReference>
<dbReference type="Gene3D" id="1.10.287.90">
    <property type="match status" value="1"/>
</dbReference>
<evidence type="ECO:0000256" key="7">
    <source>
        <dbReference type="ARBA" id="ARBA00022723"/>
    </source>
</evidence>